<gene>
    <name evidence="4" type="ORF">F8M49_03820</name>
</gene>
<feature type="domain" description="Phage shock protein PspC N-terminal" evidence="3">
    <location>
        <begin position="17"/>
        <end position="70"/>
    </location>
</feature>
<feature type="transmembrane region" description="Helical" evidence="2">
    <location>
        <begin position="92"/>
        <end position="111"/>
    </location>
</feature>
<name>A0ABU3WLY9_9NOCA</name>
<dbReference type="EMBL" id="WBMO01000001">
    <property type="protein sequence ID" value="MDV2474772.1"/>
    <property type="molecule type" value="Genomic_DNA"/>
</dbReference>
<dbReference type="RefSeq" id="WP_072813692.1">
    <property type="nucleotide sequence ID" value="NZ_JBHWXO010000019.1"/>
</dbReference>
<feature type="transmembrane region" description="Helical" evidence="2">
    <location>
        <begin position="47"/>
        <end position="71"/>
    </location>
</feature>
<keyword evidence="2" id="KW-0812">Transmembrane</keyword>
<feature type="compositionally biased region" description="Low complexity" evidence="1">
    <location>
        <begin position="188"/>
        <end position="197"/>
    </location>
</feature>
<feature type="transmembrane region" description="Helical" evidence="2">
    <location>
        <begin position="117"/>
        <end position="137"/>
    </location>
</feature>
<evidence type="ECO:0000313" key="5">
    <source>
        <dbReference type="Proteomes" id="UP001275440"/>
    </source>
</evidence>
<protein>
    <submittedName>
        <fullName evidence="4">PspC domain-containing protein</fullName>
    </submittedName>
</protein>
<accession>A0ABU3WLY9</accession>
<dbReference type="Proteomes" id="UP001275440">
    <property type="component" value="Unassembled WGS sequence"/>
</dbReference>
<keyword evidence="5" id="KW-1185">Reference proteome</keyword>
<feature type="region of interest" description="Disordered" evidence="1">
    <location>
        <begin position="188"/>
        <end position="250"/>
    </location>
</feature>
<sequence>MNSRSFHEQLSDMWRTRPVRLPDQGHVAGVCAGIGVRYGVDPVLIRVAFVVSTIFGGAGIVLYLACWVLLARYGDPVSPVESLVGRGHSADSNTKVIVLLVALAVAASALGPMGSGLGGSGFLSMLLMLGGLWLLYLRKPEPPVLPAAPGSVSFQQNPFPDFSFPQAPYAPTQFTQSPFVQEPYAAGATAPAGPAATDPNFWVKNDATGTAPGEPAAPADAVPADGSPPLASSPTDAARPASDPFGATATPPSWDPLGVAPFAWDLPEPAPARTPALEQKQPRSRLTTTILGLAVLAAAAAAAVAAATGVEWLTPARIGAIALAVIGLGLLLGAFLHRGHGLLVVTGPLIGFVVLASLVGPIDTSRWGQQQHAPRTTGELQSEYAVQMGELQLDLRGLTLTENRTVAVENRFGNAQILLPQNLDVEITCTERASSPCAAQGFDGGADGRGGPVLTLDIDTAFGNSEVHRG</sequence>
<keyword evidence="2" id="KW-1133">Transmembrane helix</keyword>
<organism evidence="4 5">
    <name type="scientific">Rhodococcus zopfii</name>
    <dbReference type="NCBI Taxonomy" id="43772"/>
    <lineage>
        <taxon>Bacteria</taxon>
        <taxon>Bacillati</taxon>
        <taxon>Actinomycetota</taxon>
        <taxon>Actinomycetes</taxon>
        <taxon>Mycobacteriales</taxon>
        <taxon>Nocardiaceae</taxon>
        <taxon>Rhodococcus</taxon>
    </lineage>
</organism>
<comment type="caution">
    <text evidence="4">The sequence shown here is derived from an EMBL/GenBank/DDBJ whole genome shotgun (WGS) entry which is preliminary data.</text>
</comment>
<evidence type="ECO:0000256" key="1">
    <source>
        <dbReference type="SAM" id="MobiDB-lite"/>
    </source>
</evidence>
<reference evidence="4 5" key="1">
    <citation type="submission" date="2019-10" db="EMBL/GenBank/DDBJ databases">
        <title>Draft Genome Assembly of Rhodococcus zopfii DSM44189.</title>
        <authorList>
            <person name="Sutton J.M."/>
            <person name="Akob D.M."/>
            <person name="Bushman T.J."/>
        </authorList>
    </citation>
    <scope>NUCLEOTIDE SEQUENCE [LARGE SCALE GENOMIC DNA]</scope>
    <source>
        <strain evidence="4 5">DSM 44189</strain>
    </source>
</reference>
<feature type="transmembrane region" description="Helical" evidence="2">
    <location>
        <begin position="290"/>
        <end position="310"/>
    </location>
</feature>
<feature type="transmembrane region" description="Helical" evidence="2">
    <location>
        <begin position="342"/>
        <end position="362"/>
    </location>
</feature>
<proteinExistence type="predicted"/>
<evidence type="ECO:0000313" key="4">
    <source>
        <dbReference type="EMBL" id="MDV2474772.1"/>
    </source>
</evidence>
<evidence type="ECO:0000259" key="3">
    <source>
        <dbReference type="Pfam" id="PF04024"/>
    </source>
</evidence>
<dbReference type="InterPro" id="IPR007168">
    <property type="entry name" value="Phageshock_PspC_N"/>
</dbReference>
<keyword evidence="2" id="KW-0472">Membrane</keyword>
<feature type="compositionally biased region" description="Low complexity" evidence="1">
    <location>
        <begin position="206"/>
        <end position="229"/>
    </location>
</feature>
<feature type="transmembrane region" description="Helical" evidence="2">
    <location>
        <begin position="316"/>
        <end position="335"/>
    </location>
</feature>
<evidence type="ECO:0000256" key="2">
    <source>
        <dbReference type="SAM" id="Phobius"/>
    </source>
</evidence>
<dbReference type="Pfam" id="PF04024">
    <property type="entry name" value="PspC"/>
    <property type="match status" value="1"/>
</dbReference>